<keyword evidence="6" id="KW-0378">Hydrolase</keyword>
<evidence type="ECO:0000256" key="6">
    <source>
        <dbReference type="ARBA" id="ARBA00022801"/>
    </source>
</evidence>
<sequence length="574" mass="63825">MIREDYWVETPLDTDGTGEPDRVHVEIARPASTESEDLELPVVMEPSPYYGEDQPAYGYPSDEELYEPDKPGRDLDESVDARSRKVYDDYSHLAEFTGRKGPNIGPEKFEEELLQCGFIWAYPASIGTEQSTGCPDVGGPDEIAGIKAVIDWLNGRADAYDLREGGETVEATWTTGKTGMLGISYNGTLANGVATTGVDGLEAIIPMVAISNWYDYYRANGHVGSTLDMGGLFDFIMSRENGERCDPARDAVEQNQDRTTGNYNDWWHERNYLPDVENVDCGVLVCHGIYDFNVETSNAAKLVDELRAHDKPYKVWLHQEGHGDFLRFGRHVETWIDMMNQWFTYWLFGVDNGVMDESTAVIERENDELVEYADWPDPDAEHVDVTFEPGGRSTGGLSLETPTGQPVTESLVDDPGTGLQTHADAEESEHRLRYLTDPLEEDLRVSGTVFPELTLSFDEPAANVSAALVAYDEDGNAEIVNRGWMNPQNRKSPSETFALHPPDRPYHLEFDLQATDRVFEAGTRLGIMLASTDPGKGMMQPPETRVEITLDLNRSSVRIPVVGGESALEAALSN</sequence>
<dbReference type="InterPro" id="IPR008979">
    <property type="entry name" value="Galactose-bd-like_sf"/>
</dbReference>
<reference evidence="11 12" key="1">
    <citation type="submission" date="2012-11" db="EMBL/GenBank/DDBJ databases">
        <title>FINISHED of Natronococcus occultus SP4, DSM 3396.</title>
        <authorList>
            <consortium name="DOE Joint Genome Institute"/>
            <person name="Eisen J."/>
            <person name="Huntemann M."/>
            <person name="Wei C.-L."/>
            <person name="Han J."/>
            <person name="Detter J.C."/>
            <person name="Han C."/>
            <person name="Tapia R."/>
            <person name="Chen A."/>
            <person name="Kyrpides N."/>
            <person name="Mavromatis K."/>
            <person name="Markowitz V."/>
            <person name="Szeto E."/>
            <person name="Ivanova N."/>
            <person name="Mikhailova N."/>
            <person name="Ovchinnikova G."/>
            <person name="Pagani I."/>
            <person name="Pati A."/>
            <person name="Goodwin L."/>
            <person name="Nordberg H.P."/>
            <person name="Cantor M.N."/>
            <person name="Hua S.X."/>
            <person name="Woyke T."/>
            <person name="Eisen J."/>
            <person name="Klenk H.-P."/>
            <person name="Klenk H.-P."/>
        </authorList>
    </citation>
    <scope>NUCLEOTIDE SEQUENCE [LARGE SCALE GENOMIC DNA]</scope>
    <source>
        <strain evidence="11 12">SP4</strain>
    </source>
</reference>
<evidence type="ECO:0000256" key="5">
    <source>
        <dbReference type="ARBA" id="ARBA00022670"/>
    </source>
</evidence>
<gene>
    <name evidence="11" type="ORF">Natoc_1187</name>
</gene>
<evidence type="ECO:0000256" key="2">
    <source>
        <dbReference type="ARBA" id="ARBA00010819"/>
    </source>
</evidence>
<keyword evidence="7" id="KW-0720">Serine protease</keyword>
<comment type="similarity">
    <text evidence="2">Belongs to the peptidase S15 family.</text>
</comment>
<comment type="catalytic activity">
    <reaction evidence="1">
        <text>Hydrolyzes Xaa-Pro-|- bonds to release unblocked, N-terminal dipeptides from substrates including Ala-Pro-|-p-nitroanilide and (sequentially) Tyr-Pro-|-Phe-Pro-|-Gly-Pro-|-Ile.</text>
        <dbReference type="EC" id="3.4.14.11"/>
    </reaction>
</comment>
<dbReference type="PRINTS" id="PR00923">
    <property type="entry name" value="LACTOPTASE"/>
</dbReference>
<dbReference type="AlphaFoldDB" id="L0JY36"/>
<dbReference type="SUPFAM" id="SSF53474">
    <property type="entry name" value="alpha/beta-Hydrolases"/>
    <property type="match status" value="1"/>
</dbReference>
<feature type="region of interest" description="Disordered" evidence="9">
    <location>
        <begin position="29"/>
        <end position="78"/>
    </location>
</feature>
<feature type="compositionally biased region" description="Basic and acidic residues" evidence="9">
    <location>
        <begin position="67"/>
        <end position="78"/>
    </location>
</feature>
<dbReference type="GO" id="GO:0006508">
    <property type="term" value="P:proteolysis"/>
    <property type="evidence" value="ECO:0007669"/>
    <property type="project" value="UniProtKB-KW"/>
</dbReference>
<evidence type="ECO:0000313" key="12">
    <source>
        <dbReference type="Proteomes" id="UP000010878"/>
    </source>
</evidence>
<organism evidence="11 12">
    <name type="scientific">Natronococcus occultus SP4</name>
    <dbReference type="NCBI Taxonomy" id="694430"/>
    <lineage>
        <taxon>Archaea</taxon>
        <taxon>Methanobacteriati</taxon>
        <taxon>Methanobacteriota</taxon>
        <taxon>Stenosarchaea group</taxon>
        <taxon>Halobacteria</taxon>
        <taxon>Halobacteriales</taxon>
        <taxon>Natrialbaceae</taxon>
        <taxon>Natronococcus</taxon>
    </lineage>
</organism>
<dbReference type="Pfam" id="PF02129">
    <property type="entry name" value="Peptidase_S15"/>
    <property type="match status" value="1"/>
</dbReference>
<dbReference type="InterPro" id="IPR029058">
    <property type="entry name" value="AB_hydrolase_fold"/>
</dbReference>
<evidence type="ECO:0000256" key="4">
    <source>
        <dbReference type="ARBA" id="ARBA00022438"/>
    </source>
</evidence>
<dbReference type="Pfam" id="PF08530">
    <property type="entry name" value="PepX_C"/>
    <property type="match status" value="1"/>
</dbReference>
<dbReference type="Gene3D" id="3.40.50.1820">
    <property type="entry name" value="alpha/beta hydrolase"/>
    <property type="match status" value="2"/>
</dbReference>
<dbReference type="InterPro" id="IPR013736">
    <property type="entry name" value="Xaa-Pro_dipept_C"/>
</dbReference>
<accession>L0JY36</accession>
<keyword evidence="12" id="KW-1185">Reference proteome</keyword>
<dbReference type="GO" id="GO:0008239">
    <property type="term" value="F:dipeptidyl-peptidase activity"/>
    <property type="evidence" value="ECO:0007669"/>
    <property type="project" value="UniProtKB-EC"/>
</dbReference>
<protein>
    <recommendedName>
        <fullName evidence="3">Xaa-Pro dipeptidyl-peptidase</fullName>
        <ecNumber evidence="3">3.4.14.11</ecNumber>
    </recommendedName>
    <alternativeName>
        <fullName evidence="8">X-prolyl-dipeptidyl aminopeptidase</fullName>
    </alternativeName>
</protein>
<evidence type="ECO:0000259" key="10">
    <source>
        <dbReference type="SMART" id="SM00939"/>
    </source>
</evidence>
<dbReference type="eggNOG" id="arCOG07590">
    <property type="taxonomic scope" value="Archaea"/>
</dbReference>
<dbReference type="GO" id="GO:0004177">
    <property type="term" value="F:aminopeptidase activity"/>
    <property type="evidence" value="ECO:0007669"/>
    <property type="project" value="UniProtKB-KW"/>
</dbReference>
<dbReference type="EC" id="3.4.14.11" evidence="3"/>
<dbReference type="Gene3D" id="2.60.120.260">
    <property type="entry name" value="Galactose-binding domain-like"/>
    <property type="match status" value="1"/>
</dbReference>
<evidence type="ECO:0000256" key="3">
    <source>
        <dbReference type="ARBA" id="ARBA00012463"/>
    </source>
</evidence>
<evidence type="ECO:0000256" key="9">
    <source>
        <dbReference type="SAM" id="MobiDB-lite"/>
    </source>
</evidence>
<dbReference type="GO" id="GO:0008236">
    <property type="term" value="F:serine-type peptidase activity"/>
    <property type="evidence" value="ECO:0007669"/>
    <property type="project" value="UniProtKB-KW"/>
</dbReference>
<feature type="region of interest" description="Disordered" evidence="9">
    <location>
        <begin position="1"/>
        <end position="20"/>
    </location>
</feature>
<dbReference type="InterPro" id="IPR008252">
    <property type="entry name" value="Pept_S15_Xpro"/>
</dbReference>
<evidence type="ECO:0000256" key="8">
    <source>
        <dbReference type="ARBA" id="ARBA00030045"/>
    </source>
</evidence>
<dbReference type="Proteomes" id="UP000010878">
    <property type="component" value="Chromosome"/>
</dbReference>
<dbReference type="SUPFAM" id="SSF49785">
    <property type="entry name" value="Galactose-binding domain-like"/>
    <property type="match status" value="1"/>
</dbReference>
<keyword evidence="5" id="KW-0645">Protease</keyword>
<dbReference type="KEGG" id="nou:Natoc_1187"/>
<dbReference type="HOGENOM" id="CLU_011800_1_0_2"/>
<dbReference type="InterPro" id="IPR000383">
    <property type="entry name" value="Xaa-Pro-like_dom"/>
</dbReference>
<dbReference type="EMBL" id="CP003929">
    <property type="protein sequence ID" value="AGB37024.1"/>
    <property type="molecule type" value="Genomic_DNA"/>
</dbReference>
<proteinExistence type="inferred from homology"/>
<evidence type="ECO:0000256" key="7">
    <source>
        <dbReference type="ARBA" id="ARBA00022825"/>
    </source>
</evidence>
<evidence type="ECO:0000313" key="11">
    <source>
        <dbReference type="EMBL" id="AGB37024.1"/>
    </source>
</evidence>
<evidence type="ECO:0000256" key="1">
    <source>
        <dbReference type="ARBA" id="ARBA00000123"/>
    </source>
</evidence>
<feature type="domain" description="Xaa-Pro dipeptidyl-peptidase C-terminal" evidence="10">
    <location>
        <begin position="340"/>
        <end position="558"/>
    </location>
</feature>
<name>L0JY36_9EURY</name>
<keyword evidence="4" id="KW-0031">Aminopeptidase</keyword>
<dbReference type="SMART" id="SM00939">
    <property type="entry name" value="PepX_C"/>
    <property type="match status" value="1"/>
</dbReference>